<dbReference type="InterPro" id="IPR004107">
    <property type="entry name" value="Integrase_SAM-like_N"/>
</dbReference>
<sequence>MRTAKKDGQGVTARRRSWGTLRTMRNGRIQASYVHEDGHRYYATHTFDAKIDAEGWLANERKLIALGEWSPPEARAKAKLLAGVTLREYAEQWLLHRDLTPKTRSLYRSLLDSRILPVLGDEFLRAVTPAMVRGWWVGLGKATPTRNTHAYQLLKAMFNTAVQDKAATENPCQIKAAGKPPKARDVDVLTPAELVTVAQSAPERYRVAVPLAAWCGLRFGELIELRRKDVHTSGDRMVLKIRRAATRVDNELVVGVPKTDAGIRDVTVPPHVAAMLKAHMSRYTGSGPEAFLFTTTRGQRLSTTAFTKSVKRGFTNVGKPDMRVHDLRHVGATLAAQAGATTKELMKRLGHTTPAMSMRYQHAAAERDAAIADALSRLAEAPSITSGR</sequence>
<dbReference type="GO" id="GO:0003677">
    <property type="term" value="F:DNA binding"/>
    <property type="evidence" value="ECO:0007669"/>
    <property type="project" value="UniProtKB-UniRule"/>
</dbReference>
<dbReference type="CDD" id="cd01189">
    <property type="entry name" value="INT_ICEBs1_C_like"/>
    <property type="match status" value="1"/>
</dbReference>
<dbReference type="Pfam" id="PF14659">
    <property type="entry name" value="Phage_int_SAM_3"/>
    <property type="match status" value="1"/>
</dbReference>
<proteinExistence type="inferred from homology"/>
<dbReference type="GO" id="GO:0006310">
    <property type="term" value="P:DNA recombination"/>
    <property type="evidence" value="ECO:0007669"/>
    <property type="project" value="UniProtKB-KW"/>
</dbReference>
<evidence type="ECO:0000256" key="1">
    <source>
        <dbReference type="ARBA" id="ARBA00008857"/>
    </source>
</evidence>
<evidence type="ECO:0000313" key="8">
    <source>
        <dbReference type="EMBL" id="BBY41794.1"/>
    </source>
</evidence>
<keyword evidence="9" id="KW-1185">Reference proteome</keyword>
<evidence type="ECO:0000256" key="4">
    <source>
        <dbReference type="ARBA" id="ARBA00023172"/>
    </source>
</evidence>
<reference evidence="8 9" key="1">
    <citation type="journal article" date="2019" name="Emerg. Microbes Infect.">
        <title>Comprehensive subspecies identification of 175 nontuberculous mycobacteria species based on 7547 genomic profiles.</title>
        <authorList>
            <person name="Matsumoto Y."/>
            <person name="Kinjo T."/>
            <person name="Motooka D."/>
            <person name="Nabeya D."/>
            <person name="Jung N."/>
            <person name="Uechi K."/>
            <person name="Horii T."/>
            <person name="Iida T."/>
            <person name="Fujita J."/>
            <person name="Nakamura S."/>
        </authorList>
    </citation>
    <scope>NUCLEOTIDE SEQUENCE [LARGE SCALE GENOMIC DNA]</scope>
    <source>
        <strain evidence="8 9">JCM 18439</strain>
    </source>
</reference>
<keyword evidence="2" id="KW-0229">DNA integration</keyword>
<dbReference type="Proteomes" id="UP000466431">
    <property type="component" value="Chromosome"/>
</dbReference>
<dbReference type="SUPFAM" id="SSF56349">
    <property type="entry name" value="DNA breaking-rejoining enzymes"/>
    <property type="match status" value="1"/>
</dbReference>
<evidence type="ECO:0000256" key="2">
    <source>
        <dbReference type="ARBA" id="ARBA00022908"/>
    </source>
</evidence>
<dbReference type="Pfam" id="PF26003">
    <property type="entry name" value="Integrase_N_phage"/>
    <property type="match status" value="1"/>
</dbReference>
<evidence type="ECO:0000259" key="7">
    <source>
        <dbReference type="PROSITE" id="PS51900"/>
    </source>
</evidence>
<dbReference type="PROSITE" id="PS51900">
    <property type="entry name" value="CB"/>
    <property type="match status" value="1"/>
</dbReference>
<dbReference type="InterPro" id="IPR058717">
    <property type="entry name" value="Phage_L5_Integrase_N"/>
</dbReference>
<evidence type="ECO:0000256" key="3">
    <source>
        <dbReference type="ARBA" id="ARBA00023125"/>
    </source>
</evidence>
<dbReference type="RefSeq" id="WP_234806240.1">
    <property type="nucleotide sequence ID" value="NZ_AP022591.1"/>
</dbReference>
<gene>
    <name evidence="8" type="ORF">MCEL_00890</name>
</gene>
<dbReference type="PANTHER" id="PTHR30349">
    <property type="entry name" value="PHAGE INTEGRASE-RELATED"/>
    <property type="match status" value="1"/>
</dbReference>
<evidence type="ECO:0000259" key="6">
    <source>
        <dbReference type="PROSITE" id="PS51898"/>
    </source>
</evidence>
<dbReference type="GO" id="GO:0015074">
    <property type="term" value="P:DNA integration"/>
    <property type="evidence" value="ECO:0007669"/>
    <property type="project" value="UniProtKB-KW"/>
</dbReference>
<feature type="domain" description="Core-binding (CB)" evidence="7">
    <location>
        <begin position="84"/>
        <end position="162"/>
    </location>
</feature>
<dbReference type="InterPro" id="IPR010998">
    <property type="entry name" value="Integrase_recombinase_N"/>
</dbReference>
<comment type="similarity">
    <text evidence="1">Belongs to the 'phage' integrase family.</text>
</comment>
<dbReference type="PROSITE" id="PS51898">
    <property type="entry name" value="TYR_RECOMBINASE"/>
    <property type="match status" value="1"/>
</dbReference>
<dbReference type="InterPro" id="IPR002104">
    <property type="entry name" value="Integrase_catalytic"/>
</dbReference>
<evidence type="ECO:0000256" key="5">
    <source>
        <dbReference type="PROSITE-ProRule" id="PRU01248"/>
    </source>
</evidence>
<dbReference type="InterPro" id="IPR011010">
    <property type="entry name" value="DNA_brk_join_enz"/>
</dbReference>
<dbReference type="KEGG" id="mcee:MCEL_00890"/>
<organism evidence="8 9">
    <name type="scientific">Mycolicibacterium celeriflavum</name>
    <name type="common">Mycobacterium celeriflavum</name>
    <dbReference type="NCBI Taxonomy" id="1249101"/>
    <lineage>
        <taxon>Bacteria</taxon>
        <taxon>Bacillati</taxon>
        <taxon>Actinomycetota</taxon>
        <taxon>Actinomycetes</taxon>
        <taxon>Mycobacteriales</taxon>
        <taxon>Mycobacteriaceae</taxon>
        <taxon>Mycolicibacterium</taxon>
    </lineage>
</organism>
<keyword evidence="3 5" id="KW-0238">DNA-binding</keyword>
<name>A0A7I7RB75_MYCCF</name>
<dbReference type="Pfam" id="PF00589">
    <property type="entry name" value="Phage_integrase"/>
    <property type="match status" value="1"/>
</dbReference>
<keyword evidence="4" id="KW-0233">DNA recombination</keyword>
<dbReference type="InterPro" id="IPR050090">
    <property type="entry name" value="Tyrosine_recombinase_XerCD"/>
</dbReference>
<dbReference type="InterPro" id="IPR013762">
    <property type="entry name" value="Integrase-like_cat_sf"/>
</dbReference>
<dbReference type="PANTHER" id="PTHR30349:SF64">
    <property type="entry name" value="PROPHAGE INTEGRASE INTD-RELATED"/>
    <property type="match status" value="1"/>
</dbReference>
<accession>A0A7I7RB75</accession>
<dbReference type="Gene3D" id="1.10.150.130">
    <property type="match status" value="1"/>
</dbReference>
<dbReference type="EMBL" id="AP022591">
    <property type="protein sequence ID" value="BBY41794.1"/>
    <property type="molecule type" value="Genomic_DNA"/>
</dbReference>
<dbReference type="AlphaFoldDB" id="A0A7I7RB75"/>
<dbReference type="Gene3D" id="1.10.443.10">
    <property type="entry name" value="Intergrase catalytic core"/>
    <property type="match status" value="1"/>
</dbReference>
<feature type="domain" description="Tyr recombinase" evidence="6">
    <location>
        <begin position="184"/>
        <end position="373"/>
    </location>
</feature>
<evidence type="ECO:0000313" key="9">
    <source>
        <dbReference type="Proteomes" id="UP000466431"/>
    </source>
</evidence>
<protein>
    <submittedName>
        <fullName evidence="8">Putative prophage phiRv2 integrase</fullName>
    </submittedName>
</protein>
<dbReference type="InterPro" id="IPR044068">
    <property type="entry name" value="CB"/>
</dbReference>